<feature type="signal peptide" evidence="3">
    <location>
        <begin position="1"/>
        <end position="25"/>
    </location>
</feature>
<accession>A0A839ABY7</accession>
<dbReference type="EMBL" id="JACFXV010000043">
    <property type="protein sequence ID" value="MBA5776548.1"/>
    <property type="molecule type" value="Genomic_DNA"/>
</dbReference>
<dbReference type="Gene3D" id="2.40.50.100">
    <property type="match status" value="1"/>
</dbReference>
<evidence type="ECO:0000259" key="5">
    <source>
        <dbReference type="Pfam" id="PF25917"/>
    </source>
</evidence>
<keyword evidence="3" id="KW-0732">Signal</keyword>
<dbReference type="InterPro" id="IPR058624">
    <property type="entry name" value="MdtA-like_HH"/>
</dbReference>
<dbReference type="AlphaFoldDB" id="A0A839ABY7"/>
<dbReference type="InterPro" id="IPR058625">
    <property type="entry name" value="MdtA-like_BSH"/>
</dbReference>
<gene>
    <name evidence="8" type="ORF">H2509_05350</name>
</gene>
<dbReference type="SUPFAM" id="SSF111369">
    <property type="entry name" value="HlyD-like secretion proteins"/>
    <property type="match status" value="1"/>
</dbReference>
<dbReference type="GO" id="GO:0005886">
    <property type="term" value="C:plasma membrane"/>
    <property type="evidence" value="ECO:0007669"/>
    <property type="project" value="TreeGrafter"/>
</dbReference>
<evidence type="ECO:0000256" key="3">
    <source>
        <dbReference type="SAM" id="SignalP"/>
    </source>
</evidence>
<name>A0A839ABY7_9HYPH</name>
<feature type="domain" description="Multidrug resistance protein MdtA-like barrel-sandwich hybrid" evidence="5">
    <location>
        <begin position="69"/>
        <end position="197"/>
    </location>
</feature>
<evidence type="ECO:0000256" key="1">
    <source>
        <dbReference type="ARBA" id="ARBA00004196"/>
    </source>
</evidence>
<evidence type="ECO:0000259" key="6">
    <source>
        <dbReference type="Pfam" id="PF25944"/>
    </source>
</evidence>
<dbReference type="NCBIfam" id="TIGR01730">
    <property type="entry name" value="RND_mfp"/>
    <property type="match status" value="1"/>
</dbReference>
<dbReference type="InterPro" id="IPR006143">
    <property type="entry name" value="RND_pump_MFP"/>
</dbReference>
<evidence type="ECO:0000259" key="4">
    <source>
        <dbReference type="Pfam" id="PF25876"/>
    </source>
</evidence>
<dbReference type="PROSITE" id="PS51257">
    <property type="entry name" value="PROKAR_LIPOPROTEIN"/>
    <property type="match status" value="1"/>
</dbReference>
<protein>
    <submittedName>
        <fullName evidence="8">Efflux RND transporter periplasmic adaptor subunit</fullName>
    </submittedName>
</protein>
<proteinExistence type="inferred from homology"/>
<organism evidence="8 9">
    <name type="scientific">Stappia albiluteola</name>
    <dbReference type="NCBI Taxonomy" id="2758565"/>
    <lineage>
        <taxon>Bacteria</taxon>
        <taxon>Pseudomonadati</taxon>
        <taxon>Pseudomonadota</taxon>
        <taxon>Alphaproteobacteria</taxon>
        <taxon>Hyphomicrobiales</taxon>
        <taxon>Stappiaceae</taxon>
        <taxon>Stappia</taxon>
    </lineage>
</organism>
<dbReference type="InterPro" id="IPR058627">
    <property type="entry name" value="MdtA-like_C"/>
</dbReference>
<keyword evidence="9" id="KW-1185">Reference proteome</keyword>
<sequence>MFSIKVLFGAKRAGSFVCLTALALAACDSQENTAAQAPAPSVMVSAARTEDVRRSADFVGQVQAVDDIQLVARVSGFLESKNVEDGAKVDKDTLLFTIEKAPYQAELLSAKADQAKAEADDALKIADLERDKDLYEKGHVSKAKYEATLASKEQADAVVEASKAAVTQAELNLSYTDIKAPFPGQIGKTNFSVGDVVGPSSGSLARLVRLSPIYVSFSLSEQDYLTAVKGGALSPEEIRSTKQRPNVGLVLPNGVKLEETGEIVFIDNAVDPKTGTISLRARFENERSVLVPGTFVTVVLEATEAQQELVIPQAAVQRDQRGAFVLAVNDQEMVEQRYVELGDQYQTDYVVQEGLQPGERVIVQGLQKVRPGVPVNAVVAGKPVE</sequence>
<feature type="domain" description="Multidrug resistance protein MdtA-like alpha-helical hairpin" evidence="4">
    <location>
        <begin position="107"/>
        <end position="176"/>
    </location>
</feature>
<dbReference type="Gene3D" id="1.10.287.470">
    <property type="entry name" value="Helix hairpin bin"/>
    <property type="match status" value="1"/>
</dbReference>
<dbReference type="PANTHER" id="PTHR30158:SF3">
    <property type="entry name" value="MULTIDRUG EFFLUX PUMP SUBUNIT ACRA-RELATED"/>
    <property type="match status" value="1"/>
</dbReference>
<dbReference type="FunFam" id="2.40.420.20:FF:000001">
    <property type="entry name" value="Efflux RND transporter periplasmic adaptor subunit"/>
    <property type="match status" value="1"/>
</dbReference>
<dbReference type="InterPro" id="IPR058626">
    <property type="entry name" value="MdtA-like_b-barrel"/>
</dbReference>
<reference evidence="8 9" key="1">
    <citation type="submission" date="2020-07" db="EMBL/GenBank/DDBJ databases">
        <title>Stappia sp., F7233, whole genome shotgun sequencing project.</title>
        <authorList>
            <person name="Jiang S."/>
            <person name="Liu Z.W."/>
            <person name="Du Z.J."/>
        </authorList>
    </citation>
    <scope>NUCLEOTIDE SEQUENCE [LARGE SCALE GENOMIC DNA]</scope>
    <source>
        <strain evidence="8 9">F7233</strain>
    </source>
</reference>
<comment type="similarity">
    <text evidence="2">Belongs to the membrane fusion protein (MFP) (TC 8.A.1) family.</text>
</comment>
<evidence type="ECO:0000313" key="8">
    <source>
        <dbReference type="EMBL" id="MBA5776548.1"/>
    </source>
</evidence>
<evidence type="ECO:0000313" key="9">
    <source>
        <dbReference type="Proteomes" id="UP000541109"/>
    </source>
</evidence>
<dbReference type="GO" id="GO:0030313">
    <property type="term" value="C:cell envelope"/>
    <property type="evidence" value="ECO:0007669"/>
    <property type="project" value="UniProtKB-SubCell"/>
</dbReference>
<dbReference type="GO" id="GO:0022857">
    <property type="term" value="F:transmembrane transporter activity"/>
    <property type="evidence" value="ECO:0007669"/>
    <property type="project" value="InterPro"/>
</dbReference>
<feature type="domain" description="Multidrug resistance protein MdtA-like C-terminal permuted SH3" evidence="7">
    <location>
        <begin position="309"/>
        <end position="368"/>
    </location>
</feature>
<dbReference type="Pfam" id="PF25876">
    <property type="entry name" value="HH_MFP_RND"/>
    <property type="match status" value="1"/>
</dbReference>
<dbReference type="PANTHER" id="PTHR30158">
    <property type="entry name" value="ACRA/E-RELATED COMPONENT OF DRUG EFFLUX TRANSPORTER"/>
    <property type="match status" value="1"/>
</dbReference>
<dbReference type="Gene3D" id="2.40.420.20">
    <property type="match status" value="1"/>
</dbReference>
<comment type="subcellular location">
    <subcellularLocation>
        <location evidence="1">Cell envelope</location>
    </subcellularLocation>
</comment>
<dbReference type="Proteomes" id="UP000541109">
    <property type="component" value="Unassembled WGS sequence"/>
</dbReference>
<dbReference type="Gene3D" id="2.40.30.170">
    <property type="match status" value="1"/>
</dbReference>
<comment type="caution">
    <text evidence="8">The sequence shown here is derived from an EMBL/GenBank/DDBJ whole genome shotgun (WGS) entry which is preliminary data.</text>
</comment>
<dbReference type="GO" id="GO:0015721">
    <property type="term" value="P:bile acid and bile salt transport"/>
    <property type="evidence" value="ECO:0007669"/>
    <property type="project" value="TreeGrafter"/>
</dbReference>
<evidence type="ECO:0000256" key="2">
    <source>
        <dbReference type="ARBA" id="ARBA00009477"/>
    </source>
</evidence>
<feature type="chain" id="PRO_5032465872" evidence="3">
    <location>
        <begin position="26"/>
        <end position="385"/>
    </location>
</feature>
<dbReference type="Pfam" id="PF25944">
    <property type="entry name" value="Beta-barrel_RND"/>
    <property type="match status" value="1"/>
</dbReference>
<dbReference type="Pfam" id="PF25967">
    <property type="entry name" value="RND-MFP_C"/>
    <property type="match status" value="1"/>
</dbReference>
<dbReference type="GO" id="GO:0046677">
    <property type="term" value="P:response to antibiotic"/>
    <property type="evidence" value="ECO:0007669"/>
    <property type="project" value="TreeGrafter"/>
</dbReference>
<feature type="domain" description="Multidrug resistance protein MdtA-like beta-barrel" evidence="6">
    <location>
        <begin position="212"/>
        <end position="302"/>
    </location>
</feature>
<dbReference type="RefSeq" id="WP_182163048.1">
    <property type="nucleotide sequence ID" value="NZ_JACFXV010000043.1"/>
</dbReference>
<dbReference type="Pfam" id="PF25917">
    <property type="entry name" value="BSH_RND"/>
    <property type="match status" value="1"/>
</dbReference>
<evidence type="ECO:0000259" key="7">
    <source>
        <dbReference type="Pfam" id="PF25967"/>
    </source>
</evidence>